<evidence type="ECO:0000313" key="2">
    <source>
        <dbReference type="EMBL" id="MDR6225251.1"/>
    </source>
</evidence>
<feature type="region of interest" description="Disordered" evidence="1">
    <location>
        <begin position="73"/>
        <end position="117"/>
    </location>
</feature>
<dbReference type="Proteomes" id="UP001185012">
    <property type="component" value="Unassembled WGS sequence"/>
</dbReference>
<dbReference type="RefSeq" id="WP_309863621.1">
    <property type="nucleotide sequence ID" value="NZ_JAVDQG010000002.1"/>
</dbReference>
<comment type="caution">
    <text evidence="2">The sequence shown here is derived from an EMBL/GenBank/DDBJ whole genome shotgun (WGS) entry which is preliminary data.</text>
</comment>
<reference evidence="2 3" key="1">
    <citation type="submission" date="2023-07" db="EMBL/GenBank/DDBJ databases">
        <title>Genomic Encyclopedia of Type Strains, Phase IV (KMG-IV): sequencing the most valuable type-strain genomes for metagenomic binning, comparative biology and taxonomic classification.</title>
        <authorList>
            <person name="Goeker M."/>
        </authorList>
    </citation>
    <scope>NUCLEOTIDE SEQUENCE [LARGE SCALE GENOMIC DNA]</scope>
    <source>
        <strain evidence="2 3">DSM 45903</strain>
    </source>
</reference>
<dbReference type="EMBL" id="JAVDQG010000002">
    <property type="protein sequence ID" value="MDR6225251.1"/>
    <property type="molecule type" value="Genomic_DNA"/>
</dbReference>
<protein>
    <submittedName>
        <fullName evidence="2">Uncharacterized protein</fullName>
    </submittedName>
</protein>
<sequence length="117" mass="13510">MAESGPSKKEFADLINQVLGRNVMNEQVMDRLLQNARESYQRQGIDGIFDLVRQVTQAPFSNKEMKTMMDTILDSSSPGQALDRLGGQEWIPEGKARELKRHLEPDKKKKRDRRKRP</sequence>
<evidence type="ECO:0000256" key="1">
    <source>
        <dbReference type="SAM" id="MobiDB-lite"/>
    </source>
</evidence>
<evidence type="ECO:0000313" key="3">
    <source>
        <dbReference type="Proteomes" id="UP001185012"/>
    </source>
</evidence>
<name>A0ABU1IKF2_9BACL</name>
<proteinExistence type="predicted"/>
<keyword evidence="3" id="KW-1185">Reference proteome</keyword>
<gene>
    <name evidence="2" type="ORF">JOE21_001242</name>
</gene>
<accession>A0ABU1IKF2</accession>
<feature type="compositionally biased region" description="Basic residues" evidence="1">
    <location>
        <begin position="108"/>
        <end position="117"/>
    </location>
</feature>
<feature type="compositionally biased region" description="Basic and acidic residues" evidence="1">
    <location>
        <begin position="92"/>
        <end position="107"/>
    </location>
</feature>
<organism evidence="2 3">
    <name type="scientific">Desmospora profundinema</name>
    <dbReference type="NCBI Taxonomy" id="1571184"/>
    <lineage>
        <taxon>Bacteria</taxon>
        <taxon>Bacillati</taxon>
        <taxon>Bacillota</taxon>
        <taxon>Bacilli</taxon>
        <taxon>Bacillales</taxon>
        <taxon>Thermoactinomycetaceae</taxon>
        <taxon>Desmospora</taxon>
    </lineage>
</organism>